<gene>
    <name evidence="1" type="ORF">DCAR_0729770</name>
</gene>
<evidence type="ECO:0000313" key="1">
    <source>
        <dbReference type="EMBL" id="WOH10303.1"/>
    </source>
</evidence>
<organism evidence="1 2">
    <name type="scientific">Daucus carota subsp. sativus</name>
    <name type="common">Carrot</name>
    <dbReference type="NCBI Taxonomy" id="79200"/>
    <lineage>
        <taxon>Eukaryota</taxon>
        <taxon>Viridiplantae</taxon>
        <taxon>Streptophyta</taxon>
        <taxon>Embryophyta</taxon>
        <taxon>Tracheophyta</taxon>
        <taxon>Spermatophyta</taxon>
        <taxon>Magnoliopsida</taxon>
        <taxon>eudicotyledons</taxon>
        <taxon>Gunneridae</taxon>
        <taxon>Pentapetalae</taxon>
        <taxon>asterids</taxon>
        <taxon>campanulids</taxon>
        <taxon>Apiales</taxon>
        <taxon>Apiaceae</taxon>
        <taxon>Apioideae</taxon>
        <taxon>Scandiceae</taxon>
        <taxon>Daucinae</taxon>
        <taxon>Daucus</taxon>
        <taxon>Daucus sect. Daucus</taxon>
    </lineage>
</organism>
<protein>
    <submittedName>
        <fullName evidence="1">Uncharacterized protein</fullName>
    </submittedName>
</protein>
<name>A0A164UG44_DAUCS</name>
<dbReference type="EMBL" id="CP093349">
    <property type="protein sequence ID" value="WOH10303.1"/>
    <property type="molecule type" value="Genomic_DNA"/>
</dbReference>
<evidence type="ECO:0000313" key="2">
    <source>
        <dbReference type="Proteomes" id="UP000077755"/>
    </source>
</evidence>
<proteinExistence type="predicted"/>
<keyword evidence="2" id="KW-1185">Reference proteome</keyword>
<dbReference type="Gramene" id="KZM88841">
    <property type="protein sequence ID" value="KZM88841"/>
    <property type="gene ID" value="DCAR_025916"/>
</dbReference>
<dbReference type="Proteomes" id="UP000077755">
    <property type="component" value="Chromosome 7"/>
</dbReference>
<reference evidence="1" key="2">
    <citation type="submission" date="2022-03" db="EMBL/GenBank/DDBJ databases">
        <title>Draft title - Genomic analysis of global carrot germplasm unveils the trajectory of domestication and the origin of high carotenoid orange carrot.</title>
        <authorList>
            <person name="Iorizzo M."/>
            <person name="Ellison S."/>
            <person name="Senalik D."/>
            <person name="Macko-Podgorni A."/>
            <person name="Grzebelus D."/>
            <person name="Bostan H."/>
            <person name="Rolling W."/>
            <person name="Curaba J."/>
            <person name="Simon P."/>
        </authorList>
    </citation>
    <scope>NUCLEOTIDE SEQUENCE</scope>
    <source>
        <tissue evidence="1">Leaf</tissue>
    </source>
</reference>
<dbReference type="AlphaFoldDB" id="A0A164UG44"/>
<sequence>MGGCRRSLVLVVAALVVSVCPIWMCSHGMVDGIRIFYETNSASELGDCSGVNRGREDSGCSGSARRRFEDFKRRVPTGSDPLHN</sequence>
<reference evidence="1" key="1">
    <citation type="journal article" date="2016" name="Nat. Genet.">
        <title>A high-quality carrot genome assembly provides new insights into carotenoid accumulation and asterid genome evolution.</title>
        <authorList>
            <person name="Iorizzo M."/>
            <person name="Ellison S."/>
            <person name="Senalik D."/>
            <person name="Zeng P."/>
            <person name="Satapoomin P."/>
            <person name="Huang J."/>
            <person name="Bowman M."/>
            <person name="Iovene M."/>
            <person name="Sanseverino W."/>
            <person name="Cavagnaro P."/>
            <person name="Yildiz M."/>
            <person name="Macko-Podgorni A."/>
            <person name="Moranska E."/>
            <person name="Grzebelus E."/>
            <person name="Grzebelus D."/>
            <person name="Ashrafi H."/>
            <person name="Zheng Z."/>
            <person name="Cheng S."/>
            <person name="Spooner D."/>
            <person name="Van Deynze A."/>
            <person name="Simon P."/>
        </authorList>
    </citation>
    <scope>NUCLEOTIDE SEQUENCE</scope>
    <source>
        <tissue evidence="1">Leaf</tissue>
    </source>
</reference>
<accession>A0A164UG44</accession>